<dbReference type="EMBL" id="LN483075">
    <property type="protein sequence ID" value="CEA04063.1"/>
    <property type="molecule type" value="Genomic_DNA"/>
</dbReference>
<protein>
    <submittedName>
        <fullName evidence="2">Uncharacterized protein</fullName>
    </submittedName>
</protein>
<evidence type="ECO:0000313" key="2">
    <source>
        <dbReference type="EMBL" id="CEA04063.1"/>
    </source>
</evidence>
<evidence type="ECO:0000256" key="1">
    <source>
        <dbReference type="SAM" id="Phobius"/>
    </source>
</evidence>
<reference evidence="2" key="1">
    <citation type="submission" date="2014-07" db="EMBL/GenBank/DDBJ databases">
        <authorList>
            <person name="Urmite Genomes Urmite Genomes"/>
        </authorList>
    </citation>
    <scope>NUCLEOTIDE SEQUENCE</scope>
    <source>
        <strain evidence="2">13S34_air</strain>
    </source>
</reference>
<proteinExistence type="predicted"/>
<dbReference type="PATRIC" id="fig|1461583.4.peg.1727"/>
<dbReference type="HOGENOM" id="CLU_1538236_0_0_9"/>
<organism evidence="2">
    <name type="scientific">Metalysinibacillus saudimassiliensis</name>
    <dbReference type="NCBI Taxonomy" id="1461583"/>
    <lineage>
        <taxon>Bacteria</taxon>
        <taxon>Bacillati</taxon>
        <taxon>Bacillota</taxon>
        <taxon>Bacilli</taxon>
        <taxon>Bacillales</taxon>
        <taxon>Caryophanaceae</taxon>
        <taxon>Metalysinibacillus</taxon>
    </lineage>
</organism>
<name>A0A078M9G8_9BACL</name>
<keyword evidence="1" id="KW-1133">Transmembrane helix</keyword>
<feature type="transmembrane region" description="Helical" evidence="1">
    <location>
        <begin position="12"/>
        <end position="31"/>
    </location>
</feature>
<keyword evidence="1" id="KW-0472">Membrane</keyword>
<dbReference type="AlphaFoldDB" id="A0A078M9G8"/>
<accession>A0A078M9G8</accession>
<keyword evidence="1" id="KW-0812">Transmembrane</keyword>
<sequence length="174" mass="20100">MTKLTKKQFSIVLLLPIIFAIVLSLPLWQLLSSTTTYTIEATSYDNIKEDTYINIPLHVKRDRLEPSLRKLTTQQNSVRKKVYAVFAVSHNKKLTLRHVQLTKPKGEVYLPATMYLYSMNAYENQDLPITLDVGRAIKYADTYNYSTTTDYKWDATLRYANGHAVITELRKPAH</sequence>
<gene>
    <name evidence="2" type="ORF">BN1050_01801</name>
</gene>